<feature type="region of interest" description="Disordered" evidence="1">
    <location>
        <begin position="330"/>
        <end position="415"/>
    </location>
</feature>
<dbReference type="EMBL" id="JAULSX010000005">
    <property type="protein sequence ID" value="KAK3491057.1"/>
    <property type="molecule type" value="Genomic_DNA"/>
</dbReference>
<comment type="caution">
    <text evidence="3">The sequence shown here is derived from an EMBL/GenBank/DDBJ whole genome shotgun (WGS) entry which is preliminary data.</text>
</comment>
<sequence length="415" mass="42581">MISTTNSATHSNAPHPSLGNALIPAGTSTGNAQLECQRNPLSPALCGPGSSFLQQYNQCQSCIENNSSNPELVKASLAMRFMKCTGYCKLQASTSAPSSATQTKIPTTGQDGDLFTTATTKTSSTSSTAAIQTIITTSLNVAYKAETTTSTIPATSKPTASPTTSNPPTLPKPSTSAHPSSPTLPSSSSSFSSSLLASTSTSLSTILDTTTQTQTSSLTSPTDDKSLINSTLLPLQPSADTSNNTSTSIKTAPWVWVIVGITITVVFLLSSGSFFFFYKKGRSKRGLNRHEGMKGMVELKETTVGNHGFVDGWSDACFRTGTGRAGIMRGVPDEAGGPGSNVMELEGSGSGSGSGSGGGRGVGGIGTTKGNGNGNVPPVEMSSCGNGFAELPTEFNRREEGGGGGEVRKVGEEDL</sequence>
<feature type="region of interest" description="Disordered" evidence="1">
    <location>
        <begin position="150"/>
        <end position="188"/>
    </location>
</feature>
<dbReference type="GeneID" id="87878513"/>
<dbReference type="PANTHER" id="PTHR38122:SF1">
    <property type="entry name" value="GLYCOPROTEIN X"/>
    <property type="match status" value="1"/>
</dbReference>
<keyword evidence="2" id="KW-0472">Membrane</keyword>
<dbReference type="PANTHER" id="PTHR38122">
    <property type="entry name" value="GLYCOPROTEIN X"/>
    <property type="match status" value="1"/>
</dbReference>
<dbReference type="AlphaFoldDB" id="A0AAJ0I6B8"/>
<accession>A0AAJ0I6B8</accession>
<evidence type="ECO:0000313" key="3">
    <source>
        <dbReference type="EMBL" id="KAK3491057.1"/>
    </source>
</evidence>
<keyword evidence="2" id="KW-1133">Transmembrane helix</keyword>
<feature type="region of interest" description="Disordered" evidence="1">
    <location>
        <begin position="1"/>
        <end position="24"/>
    </location>
</feature>
<evidence type="ECO:0000256" key="1">
    <source>
        <dbReference type="SAM" id="MobiDB-lite"/>
    </source>
</evidence>
<dbReference type="Proteomes" id="UP001285908">
    <property type="component" value="Unassembled WGS sequence"/>
</dbReference>
<reference evidence="3 4" key="1">
    <citation type="journal article" date="2023" name="Mol. Phylogenet. Evol.">
        <title>Genome-scale phylogeny and comparative genomics of the fungal order Sordariales.</title>
        <authorList>
            <person name="Hensen N."/>
            <person name="Bonometti L."/>
            <person name="Westerberg I."/>
            <person name="Brannstrom I.O."/>
            <person name="Guillou S."/>
            <person name="Cros-Aarteil S."/>
            <person name="Calhoun S."/>
            <person name="Haridas S."/>
            <person name="Kuo A."/>
            <person name="Mondo S."/>
            <person name="Pangilinan J."/>
            <person name="Riley R."/>
            <person name="LaButti K."/>
            <person name="Andreopoulos B."/>
            <person name="Lipzen A."/>
            <person name="Chen C."/>
            <person name="Yan M."/>
            <person name="Daum C."/>
            <person name="Ng V."/>
            <person name="Clum A."/>
            <person name="Steindorff A."/>
            <person name="Ohm R.A."/>
            <person name="Martin F."/>
            <person name="Silar P."/>
            <person name="Natvig D.O."/>
            <person name="Lalanne C."/>
            <person name="Gautier V."/>
            <person name="Ament-Velasquez S.L."/>
            <person name="Kruys A."/>
            <person name="Hutchinson M.I."/>
            <person name="Powell A.J."/>
            <person name="Barry K."/>
            <person name="Miller A.N."/>
            <person name="Grigoriev I.V."/>
            <person name="Debuchy R."/>
            <person name="Gladieux P."/>
            <person name="Hiltunen Thoren M."/>
            <person name="Johannesson H."/>
        </authorList>
    </citation>
    <scope>NUCLEOTIDE SEQUENCE [LARGE SCALE GENOMIC DNA]</scope>
    <source>
        <strain evidence="3 4">FGSC 10403</strain>
    </source>
</reference>
<keyword evidence="2" id="KW-0812">Transmembrane</keyword>
<organism evidence="3 4">
    <name type="scientific">Neurospora hispaniola</name>
    <dbReference type="NCBI Taxonomy" id="588809"/>
    <lineage>
        <taxon>Eukaryota</taxon>
        <taxon>Fungi</taxon>
        <taxon>Dikarya</taxon>
        <taxon>Ascomycota</taxon>
        <taxon>Pezizomycotina</taxon>
        <taxon>Sordariomycetes</taxon>
        <taxon>Sordariomycetidae</taxon>
        <taxon>Sordariales</taxon>
        <taxon>Sordariaceae</taxon>
        <taxon>Neurospora</taxon>
    </lineage>
</organism>
<gene>
    <name evidence="3" type="ORF">B0T23DRAFT_444272</name>
</gene>
<protein>
    <submittedName>
        <fullName evidence="3">Uncharacterized protein</fullName>
    </submittedName>
</protein>
<evidence type="ECO:0000313" key="4">
    <source>
        <dbReference type="Proteomes" id="UP001285908"/>
    </source>
</evidence>
<proteinExistence type="predicted"/>
<evidence type="ECO:0000256" key="2">
    <source>
        <dbReference type="SAM" id="Phobius"/>
    </source>
</evidence>
<feature type="compositionally biased region" description="Polar residues" evidence="1">
    <location>
        <begin position="1"/>
        <end position="14"/>
    </location>
</feature>
<feature type="compositionally biased region" description="Basic and acidic residues" evidence="1">
    <location>
        <begin position="395"/>
        <end position="415"/>
    </location>
</feature>
<keyword evidence="4" id="KW-1185">Reference proteome</keyword>
<feature type="transmembrane region" description="Helical" evidence="2">
    <location>
        <begin position="254"/>
        <end position="278"/>
    </location>
</feature>
<dbReference type="RefSeq" id="XP_062692240.1">
    <property type="nucleotide sequence ID" value="XM_062840891.1"/>
</dbReference>
<feature type="compositionally biased region" description="Gly residues" evidence="1">
    <location>
        <begin position="348"/>
        <end position="373"/>
    </location>
</feature>
<name>A0AAJ0I6B8_9PEZI</name>